<comment type="caution">
    <text evidence="3">The sequence shown here is derived from an EMBL/GenBank/DDBJ whole genome shotgun (WGS) entry which is preliminary data.</text>
</comment>
<reference evidence="3 4" key="1">
    <citation type="submission" date="2020-08" db="EMBL/GenBank/DDBJ databases">
        <title>Sequencing the genomes of 1000 actinobacteria strains.</title>
        <authorList>
            <person name="Klenk H.-P."/>
        </authorList>
    </citation>
    <scope>NUCLEOTIDE SEQUENCE [LARGE SCALE GENOMIC DNA]</scope>
    <source>
        <strain evidence="3 4">DSM 105369</strain>
    </source>
</reference>
<evidence type="ECO:0000256" key="2">
    <source>
        <dbReference type="SAM" id="Phobius"/>
    </source>
</evidence>
<gene>
    <name evidence="3" type="ORF">FHU39_002284</name>
</gene>
<evidence type="ECO:0000313" key="4">
    <source>
        <dbReference type="Proteomes" id="UP000559182"/>
    </source>
</evidence>
<dbReference type="EMBL" id="JACHVQ010000001">
    <property type="protein sequence ID" value="MBB2892300.1"/>
    <property type="molecule type" value="Genomic_DNA"/>
</dbReference>
<keyword evidence="4" id="KW-1185">Reference proteome</keyword>
<proteinExistence type="predicted"/>
<feature type="transmembrane region" description="Helical" evidence="2">
    <location>
        <begin position="137"/>
        <end position="155"/>
    </location>
</feature>
<sequence length="172" mass="19033">MSLEGREEPENQTEIDRRFAEIVAQFGADEADWDTPENTTDGGREHPVAETEPGDNDDVDDDTPAAPLAELPAQWRMPPSGSASLLDDEDETFVPAPPRPLPSSEEDIGFWTMMGCLVGGPLWLLYLLFFDRYAQSLWWVLACAVFVAGVVQLIMRSPKNHDDDPDDDGAVL</sequence>
<protein>
    <submittedName>
        <fullName evidence="3">Uncharacterized protein</fullName>
    </submittedName>
</protein>
<accession>A0A839N3I1</accession>
<keyword evidence="2" id="KW-0472">Membrane</keyword>
<feature type="compositionally biased region" description="Acidic residues" evidence="1">
    <location>
        <begin position="52"/>
        <end position="63"/>
    </location>
</feature>
<dbReference type="AlphaFoldDB" id="A0A839N3I1"/>
<evidence type="ECO:0000256" key="1">
    <source>
        <dbReference type="SAM" id="MobiDB-lite"/>
    </source>
</evidence>
<dbReference type="Proteomes" id="UP000559182">
    <property type="component" value="Unassembled WGS sequence"/>
</dbReference>
<organism evidence="3 4">
    <name type="scientific">Flexivirga oryzae</name>
    <dbReference type="NCBI Taxonomy" id="1794944"/>
    <lineage>
        <taxon>Bacteria</taxon>
        <taxon>Bacillati</taxon>
        <taxon>Actinomycetota</taxon>
        <taxon>Actinomycetes</taxon>
        <taxon>Micrococcales</taxon>
        <taxon>Dermacoccaceae</taxon>
        <taxon>Flexivirga</taxon>
    </lineage>
</organism>
<keyword evidence="2" id="KW-0812">Transmembrane</keyword>
<feature type="transmembrane region" description="Helical" evidence="2">
    <location>
        <begin position="108"/>
        <end position="130"/>
    </location>
</feature>
<dbReference type="RefSeq" id="WP_183320433.1">
    <property type="nucleotide sequence ID" value="NZ_JACHVQ010000001.1"/>
</dbReference>
<name>A0A839N3I1_9MICO</name>
<feature type="compositionally biased region" description="Basic and acidic residues" evidence="1">
    <location>
        <begin position="1"/>
        <end position="20"/>
    </location>
</feature>
<keyword evidence="2" id="KW-1133">Transmembrane helix</keyword>
<evidence type="ECO:0000313" key="3">
    <source>
        <dbReference type="EMBL" id="MBB2892300.1"/>
    </source>
</evidence>
<feature type="region of interest" description="Disordered" evidence="1">
    <location>
        <begin position="1"/>
        <end position="101"/>
    </location>
</feature>